<evidence type="ECO:0000313" key="2">
    <source>
        <dbReference type="Proteomes" id="UP000054324"/>
    </source>
</evidence>
<sequence length="61" mass="6834">MKKAVDPLDSMIDVSVGTLARRDGFCDQNSQFNRESIPVCVGLSLARESRHQMQQRSVNPN</sequence>
<dbReference type="EMBL" id="KL596787">
    <property type="protein sequence ID" value="KER25105.1"/>
    <property type="molecule type" value="Genomic_DNA"/>
</dbReference>
<evidence type="ECO:0000313" key="1">
    <source>
        <dbReference type="EMBL" id="KER25105.1"/>
    </source>
</evidence>
<organism evidence="1 2">
    <name type="scientific">Opisthorchis viverrini</name>
    <name type="common">Southeast Asian liver fluke</name>
    <dbReference type="NCBI Taxonomy" id="6198"/>
    <lineage>
        <taxon>Eukaryota</taxon>
        <taxon>Metazoa</taxon>
        <taxon>Spiralia</taxon>
        <taxon>Lophotrochozoa</taxon>
        <taxon>Platyhelminthes</taxon>
        <taxon>Trematoda</taxon>
        <taxon>Digenea</taxon>
        <taxon>Opisthorchiida</taxon>
        <taxon>Opisthorchiata</taxon>
        <taxon>Opisthorchiidae</taxon>
        <taxon>Opisthorchis</taxon>
    </lineage>
</organism>
<dbReference type="KEGG" id="ovi:T265_07391"/>
<name>A0A074ZP45_OPIVI</name>
<proteinExistence type="predicted"/>
<dbReference type="RefSeq" id="XP_009171159.1">
    <property type="nucleotide sequence ID" value="XM_009172895.1"/>
</dbReference>
<accession>A0A074ZP45</accession>
<dbReference type="AlphaFoldDB" id="A0A074ZP45"/>
<gene>
    <name evidence="1" type="ORF">T265_07391</name>
</gene>
<keyword evidence="2" id="KW-1185">Reference proteome</keyword>
<dbReference type="Proteomes" id="UP000054324">
    <property type="component" value="Unassembled WGS sequence"/>
</dbReference>
<dbReference type="GeneID" id="20321570"/>
<protein>
    <submittedName>
        <fullName evidence="1">Uncharacterized protein</fullName>
    </submittedName>
</protein>
<dbReference type="CTD" id="20321570"/>
<reference evidence="1 2" key="1">
    <citation type="submission" date="2013-11" db="EMBL/GenBank/DDBJ databases">
        <title>Opisthorchis viverrini - life in the bile duct.</title>
        <authorList>
            <person name="Young N.D."/>
            <person name="Nagarajan N."/>
            <person name="Lin S.J."/>
            <person name="Korhonen P.K."/>
            <person name="Jex A.R."/>
            <person name="Hall R.S."/>
            <person name="Safavi-Hemami H."/>
            <person name="Kaewkong W."/>
            <person name="Bertrand D."/>
            <person name="Gao S."/>
            <person name="Seet Q."/>
            <person name="Wongkham S."/>
            <person name="Teh B.T."/>
            <person name="Wongkham C."/>
            <person name="Intapan P.M."/>
            <person name="Maleewong W."/>
            <person name="Yang X."/>
            <person name="Hu M."/>
            <person name="Wang Z."/>
            <person name="Hofmann A."/>
            <person name="Sternberg P.W."/>
            <person name="Tan P."/>
            <person name="Wang J."/>
            <person name="Gasser R.B."/>
        </authorList>
    </citation>
    <scope>NUCLEOTIDE SEQUENCE [LARGE SCALE GENOMIC DNA]</scope>
</reference>